<evidence type="ECO:0000256" key="1">
    <source>
        <dbReference type="SAM" id="MobiDB-lite"/>
    </source>
</evidence>
<name>A0A501WFG3_9RHOB</name>
<feature type="region of interest" description="Disordered" evidence="1">
    <location>
        <begin position="490"/>
        <end position="517"/>
    </location>
</feature>
<dbReference type="EMBL" id="VFRP01000033">
    <property type="protein sequence ID" value="TPE47225.1"/>
    <property type="molecule type" value="Genomic_DNA"/>
</dbReference>
<proteinExistence type="predicted"/>
<feature type="region of interest" description="Disordered" evidence="1">
    <location>
        <begin position="453"/>
        <end position="474"/>
    </location>
</feature>
<accession>A0A501WFG3</accession>
<sequence length="753" mass="79224">MVKSVALRLAAEGGKAVEQDFDRVGRSAEAAMKRVEAATRPASQQLKLFTQAAAQSGGSSNLSQQLDSLFSVGAESRDRAADVAAYGAELDRLRAKFNPLFAVSRQYEQELEEIARAEKLGAITAMEAGQARERAAERMRPMSNATEELRRGFAGLNSGAIQNASYQIGDFAVQVANGTSPVTAFAQQLPQLLGGLGVWGAVAGAAVAVGVPLAAAFLSSGEEALTLSERIKELDESMDHARETADLVKLGQDELREKFAGTSEQVAALVASMRAREIDELGKSIESVGEGAFSGLSEEIERIRAEFQALGLEFSDDNALAQISGSLGLSLEQTQHLVDAMERFNAAAGSEDRNAIMLDTRQMIEEWGLSAEDLPPAMQEFTSGVETASEKISEAAALMRDLTGAANGAAGASDQLAASMAAAARNAADAHAEFQKLMAAEADHSKARLDAKTAPLAATEDSRTGQARDSQTIPYETRLALQREAEAEARAAANKARSAGESEAAKAARELEQEQETRERVIEGLEFERQQVERTDVARRIAQATRQAGVDLYSAEGQHISQLITEMEALRAETERVDAVNQFAARSLSGLFKGAMEGADGFRSALSDLTGRLADMALSTAFQSFVGGVGGGGGFGATAAGGVFTQIFGIGARARGGPVRAGQPYVVGENQAELFVPDQSGYVYPEVPRAGGGGATQDVRVSVGVSVDDAGALRAYVQSVTSNTVNTAMDGARASFRDGVGRAIADPRLKGAR</sequence>
<dbReference type="RefSeq" id="WP_140455983.1">
    <property type="nucleotide sequence ID" value="NZ_VFRP01000033.1"/>
</dbReference>
<dbReference type="OrthoDB" id="5461326at2"/>
<feature type="compositionally biased region" description="Polar residues" evidence="1">
    <location>
        <begin position="464"/>
        <end position="474"/>
    </location>
</feature>
<organism evidence="2 3">
    <name type="scientific">Amaricoccus solimangrovi</name>
    <dbReference type="NCBI Taxonomy" id="2589815"/>
    <lineage>
        <taxon>Bacteria</taxon>
        <taxon>Pseudomonadati</taxon>
        <taxon>Pseudomonadota</taxon>
        <taxon>Alphaproteobacteria</taxon>
        <taxon>Rhodobacterales</taxon>
        <taxon>Paracoccaceae</taxon>
        <taxon>Amaricoccus</taxon>
    </lineage>
</organism>
<gene>
    <name evidence="2" type="ORF">FJM51_20435</name>
</gene>
<evidence type="ECO:0000313" key="3">
    <source>
        <dbReference type="Proteomes" id="UP000319255"/>
    </source>
</evidence>
<keyword evidence="3" id="KW-1185">Reference proteome</keyword>
<evidence type="ECO:0008006" key="4">
    <source>
        <dbReference type="Google" id="ProtNLM"/>
    </source>
</evidence>
<dbReference type="Proteomes" id="UP000319255">
    <property type="component" value="Unassembled WGS sequence"/>
</dbReference>
<feature type="compositionally biased region" description="Basic and acidic residues" evidence="1">
    <location>
        <begin position="498"/>
        <end position="517"/>
    </location>
</feature>
<protein>
    <recommendedName>
        <fullName evidence="4">Bacteriophage tail tape measure N-terminal domain-containing protein</fullName>
    </recommendedName>
</protein>
<evidence type="ECO:0000313" key="2">
    <source>
        <dbReference type="EMBL" id="TPE47225.1"/>
    </source>
</evidence>
<reference evidence="2 3" key="1">
    <citation type="submission" date="2019-06" db="EMBL/GenBank/DDBJ databases">
        <title>A novel bacterium of genus Amaricoccus, isolated from marine sediment.</title>
        <authorList>
            <person name="Huang H."/>
            <person name="Mo K."/>
            <person name="Hu Y."/>
        </authorList>
    </citation>
    <scope>NUCLEOTIDE SEQUENCE [LARGE SCALE GENOMIC DNA]</scope>
    <source>
        <strain evidence="2 3">HB172011</strain>
    </source>
</reference>
<dbReference type="AlphaFoldDB" id="A0A501WFG3"/>
<comment type="caution">
    <text evidence="2">The sequence shown here is derived from an EMBL/GenBank/DDBJ whole genome shotgun (WGS) entry which is preliminary data.</text>
</comment>